<accession>A0A4R2GKQ7</accession>
<dbReference type="InterPro" id="IPR013785">
    <property type="entry name" value="Aldolase_TIM"/>
</dbReference>
<reference evidence="2 3" key="1">
    <citation type="submission" date="2019-03" db="EMBL/GenBank/DDBJ databases">
        <title>Genomic Encyclopedia of Type Strains, Phase IV (KMG-IV): sequencing the most valuable type-strain genomes for metagenomic binning, comparative biology and taxonomic classification.</title>
        <authorList>
            <person name="Goeker M."/>
        </authorList>
    </citation>
    <scope>NUCLEOTIDE SEQUENCE [LARGE SCALE GENOMIC DNA]</scope>
    <source>
        <strain evidence="2 3">DSM 24179</strain>
    </source>
</reference>
<evidence type="ECO:0000313" key="3">
    <source>
        <dbReference type="Proteomes" id="UP000295221"/>
    </source>
</evidence>
<dbReference type="OrthoDB" id="7809088at2"/>
<dbReference type="Gene3D" id="3.20.20.70">
    <property type="entry name" value="Aldolase class I"/>
    <property type="match status" value="1"/>
</dbReference>
<dbReference type="Pfam" id="PF02679">
    <property type="entry name" value="ComA"/>
    <property type="match status" value="1"/>
</dbReference>
<dbReference type="SUPFAM" id="SSF102110">
    <property type="entry name" value="(2r)-phospho-3-sulfolactate synthase ComA"/>
    <property type="match status" value="1"/>
</dbReference>
<dbReference type="InterPro" id="IPR036112">
    <property type="entry name" value="ComA_synth_sf"/>
</dbReference>
<keyword evidence="3" id="KW-1185">Reference proteome</keyword>
<proteinExistence type="inferred from homology"/>
<evidence type="ECO:0000256" key="1">
    <source>
        <dbReference type="ARBA" id="ARBA00010424"/>
    </source>
</evidence>
<name>A0A4R2GKQ7_9BACT</name>
<dbReference type="RefSeq" id="WP_132432958.1">
    <property type="nucleotide sequence ID" value="NZ_SLWK01000003.1"/>
</dbReference>
<evidence type="ECO:0000313" key="2">
    <source>
        <dbReference type="EMBL" id="TCO09147.1"/>
    </source>
</evidence>
<dbReference type="EMBL" id="SLWK01000003">
    <property type="protein sequence ID" value="TCO09147.1"/>
    <property type="molecule type" value="Genomic_DNA"/>
</dbReference>
<comment type="caution">
    <text evidence="2">The sequence shown here is derived from an EMBL/GenBank/DDBJ whole genome shotgun (WGS) entry which is preliminary data.</text>
</comment>
<organism evidence="2 3">
    <name type="scientific">Natronoflexus pectinivorans</name>
    <dbReference type="NCBI Taxonomy" id="682526"/>
    <lineage>
        <taxon>Bacteria</taxon>
        <taxon>Pseudomonadati</taxon>
        <taxon>Bacteroidota</taxon>
        <taxon>Bacteroidia</taxon>
        <taxon>Marinilabiliales</taxon>
        <taxon>Marinilabiliaceae</taxon>
        <taxon>Natronoflexus</taxon>
    </lineage>
</organism>
<dbReference type="AlphaFoldDB" id="A0A4R2GKQ7"/>
<gene>
    <name evidence="2" type="ORF">EV194_10358</name>
</gene>
<dbReference type="InterPro" id="IPR003830">
    <property type="entry name" value="ComA_synth"/>
</dbReference>
<protein>
    <submittedName>
        <fullName evidence="2">Phosphosulfolactate synthase</fullName>
    </submittedName>
</protein>
<sequence length="256" mass="29161">MNFNLPFLPERTDKPRVTGVSMMTDKGLSVRETESFCEGIFPYTDFVKMAFGTSILIPSLESKLNIYKSAEVTPVFGGTLFELFFHRKLVDEYRKYLDRYGMEYVEISEGTISITREEKLSAIREFSKNYKVISQTTGTLHDEHFSFDKWTELASEELAAGASMVIIKESEQMPVYGKDGLARYIHENEGKNISPQQLLWDSSDKKHQIELINLFGNNVNLCNIPPEDIISLETKRLGLHSSTLLKLIPPVTGEED</sequence>
<dbReference type="Proteomes" id="UP000295221">
    <property type="component" value="Unassembled WGS sequence"/>
</dbReference>
<comment type="similarity">
    <text evidence="1">Belongs to the phosphosulfolactate synthase family.</text>
</comment>